<dbReference type="Gene3D" id="3.60.40.10">
    <property type="entry name" value="PPM-type phosphatase domain"/>
    <property type="match status" value="1"/>
</dbReference>
<keyword evidence="3" id="KW-1185">Reference proteome</keyword>
<dbReference type="Proteomes" id="UP000733379">
    <property type="component" value="Unassembled WGS sequence"/>
</dbReference>
<feature type="domain" description="PPM-type phosphatase" evidence="1">
    <location>
        <begin position="27"/>
        <end position="249"/>
    </location>
</feature>
<dbReference type="PROSITE" id="PS51746">
    <property type="entry name" value="PPM_2"/>
    <property type="match status" value="1"/>
</dbReference>
<evidence type="ECO:0000313" key="2">
    <source>
        <dbReference type="EMBL" id="MBU3066619.1"/>
    </source>
</evidence>
<dbReference type="InterPro" id="IPR036457">
    <property type="entry name" value="PPM-type-like_dom_sf"/>
</dbReference>
<dbReference type="SMART" id="SM00332">
    <property type="entry name" value="PP2Cc"/>
    <property type="match status" value="1"/>
</dbReference>
<dbReference type="EMBL" id="JAHKNI010000015">
    <property type="protein sequence ID" value="MBU3066619.1"/>
    <property type="molecule type" value="Genomic_DNA"/>
</dbReference>
<comment type="caution">
    <text evidence="2">The sequence shown here is derived from an EMBL/GenBank/DDBJ whole genome shotgun (WGS) entry which is preliminary data.</text>
</comment>
<accession>A0ABS6B8I6</accession>
<dbReference type="InterPro" id="IPR001932">
    <property type="entry name" value="PPM-type_phosphatase-like_dom"/>
</dbReference>
<protein>
    <submittedName>
        <fullName evidence="2">Protein phosphatase 2C domain-containing protein</fullName>
    </submittedName>
</protein>
<evidence type="ECO:0000259" key="1">
    <source>
        <dbReference type="PROSITE" id="PS51746"/>
    </source>
</evidence>
<dbReference type="SUPFAM" id="SSF81606">
    <property type="entry name" value="PP2C-like"/>
    <property type="match status" value="1"/>
</dbReference>
<gene>
    <name evidence="2" type="ORF">KO481_34520</name>
</gene>
<dbReference type="SMART" id="SM00331">
    <property type="entry name" value="PP2C_SIG"/>
    <property type="match status" value="1"/>
</dbReference>
<proteinExistence type="predicted"/>
<organism evidence="2 3">
    <name type="scientific">Nocardia albiluteola</name>
    <dbReference type="NCBI Taxonomy" id="2842303"/>
    <lineage>
        <taxon>Bacteria</taxon>
        <taxon>Bacillati</taxon>
        <taxon>Actinomycetota</taxon>
        <taxon>Actinomycetes</taxon>
        <taxon>Mycobacteriales</taxon>
        <taxon>Nocardiaceae</taxon>
        <taxon>Nocardia</taxon>
    </lineage>
</organism>
<evidence type="ECO:0000313" key="3">
    <source>
        <dbReference type="Proteomes" id="UP000733379"/>
    </source>
</evidence>
<reference evidence="2 3" key="1">
    <citation type="submission" date="2021-06" db="EMBL/GenBank/DDBJ databases">
        <title>Actinomycetes sequencing.</title>
        <authorList>
            <person name="Shan Q."/>
        </authorList>
    </citation>
    <scope>NUCLEOTIDE SEQUENCE [LARGE SCALE GENOMIC DNA]</scope>
    <source>
        <strain evidence="2 3">NEAU-G5</strain>
    </source>
</reference>
<sequence length="250" mass="25887">MSPRRPAVDSAVTAAFSRRELIRVPGISGASVSRRGPRSLNADAAASWTDQDTGHLAFVVADGVGDHLPAARAARLVAATAAQAGARAGAKAGILAAQGELLRQLPEQEADSVLVVAVRSVLGGPWDIAWVGDCRAYRWNGRVLHQITNDHTVAEYFRALGRPAPPRTSHLVTTSARTAAAADIGQAETGVSDGRLLLSTDGVHKRLDMPAIKDILARPATPGVAADALVEGARAAGSTDNATALVVDCF</sequence>
<name>A0ABS6B8I6_9NOCA</name>